<evidence type="ECO:0000259" key="2">
    <source>
        <dbReference type="PROSITE" id="PS50106"/>
    </source>
</evidence>
<feature type="compositionally biased region" description="Low complexity" evidence="1">
    <location>
        <begin position="115"/>
        <end position="126"/>
    </location>
</feature>
<evidence type="ECO:0000256" key="1">
    <source>
        <dbReference type="SAM" id="MobiDB-lite"/>
    </source>
</evidence>
<comment type="caution">
    <text evidence="3">The sequence shown here is derived from an EMBL/GenBank/DDBJ whole genome shotgun (WGS) entry which is preliminary data.</text>
</comment>
<dbReference type="AlphaFoldDB" id="A0ABD3MVW8"/>
<name>A0ABD3MVW8_9STRA</name>
<evidence type="ECO:0000313" key="3">
    <source>
        <dbReference type="EMBL" id="KAL3767399.1"/>
    </source>
</evidence>
<dbReference type="InterPro" id="IPR001478">
    <property type="entry name" value="PDZ"/>
</dbReference>
<feature type="region of interest" description="Disordered" evidence="1">
    <location>
        <begin position="85"/>
        <end position="132"/>
    </location>
</feature>
<dbReference type="Proteomes" id="UP001530315">
    <property type="component" value="Unassembled WGS sequence"/>
</dbReference>
<dbReference type="Gene3D" id="3.15.10.10">
    <property type="entry name" value="Bactericidal permeability-increasing protein, domain 1"/>
    <property type="match status" value="1"/>
</dbReference>
<dbReference type="EMBL" id="JALLAZ020001705">
    <property type="protein sequence ID" value="KAL3767399.1"/>
    <property type="molecule type" value="Genomic_DNA"/>
</dbReference>
<evidence type="ECO:0000313" key="4">
    <source>
        <dbReference type="Proteomes" id="UP001530315"/>
    </source>
</evidence>
<sequence length="1245" mass="133893">MKIAPGDAVLTRYGAGVVVRIFPSPSPPSPGGEGEEDRGRWASVRLWRRPGGSVASCAIATLRLEEVRSTGRRLVAAPGAIARVLLPPSSADDNDDDDDEDDGDEGEVRPPLPSPSSSSSSSSSCRRPPPPPTRLYVIESYVPSTDAYLAYPGTCATDGIGRGGDTLEDSTDAREDGHRTWQEMTGRLLQTRTASLFVEGAQRLTARAAEVLSATTALPAGDALLAGGGGGRGDASLTRAFTEGDLAKAKLKSMEMGDAVRRRLFAAIELRSESSGGLDAIIAGSLARAHRVGDECGSRAASLLGAGRGSPKDAMQSVVADLRRSATSAMMNTKESLIALLSSRSGHRDVALMRLERTLVDLESQLGHDLTAERIAEIARGEGGTMALFGPIATRAAREIEVQLDAAEARMRESRHWNAGADDVMAKVRRITRGELGIVDLLDTAAGYLDDDDVVARSGGLIVRAESLLDTFEAASARLGGDLGRGSAAGAGIMDAVAKAGITKDAVLKGVEGLDMNKLLDDTQTAITDDNARRELISSAGDTALDFLLKILPSMPVPPFDGVREGLMYNLSNLSMAGFKVKKEDVCIEIAGMRAAAPQSSQPTARAVTASELLIIDIRNISATLDDAAWSFEQTYMPYLKGSGKANTRLWDGAIRLKFELRRRVAKIEVDPDSGKETATWEPVLCLNDRSCSIGGVELVIQGESRIAWVANKLTSLLGTKLRDYLVIVIVNALTNNSARLIDMLNSNLCNYWEFIMRTANLELDGLPELEEHHVTKAAVDKNEHLVELVWRKPVPLGLNILTNDNSGILKVIDLPRGTQAREVAQSKQLDPDIFKGATIMSVNGRRYGPEKQAELFAALKDPARPKAILFRLTTSQNDLERIEKIIRRKDASPDSSIKSDEKHIKNRGDVSDLVTVVTFVDEGDLGLRLTSHDNFALAVSVFLRDPDGGALPVEKTGKVMLGDLLSHINGTLVLGANGEGKRKAFSLLEEVGSRRPLSLGFVKPFHYSIVVEKNDSENESLGGPSELIFDESDEINATTNSKEKKMVLKGFALADGAAETGGVLVGDNLVFINGFPVGAGCRLLSNCGKPPTLDDVIRMLKQYSPLSLGFARAKEKKTSMVKTYLTSSPLSLDIEAADNFSLVAFDYSHLGCRFVTGMNGLDIVVKDIVGVEGPFQRQMRESKKSFVGCKLESIDGEVVPSYVNSQLIVNAMKRRWAANGRVELVFCDDKQKDALRDITALDGT</sequence>
<keyword evidence="4" id="KW-1185">Reference proteome</keyword>
<protein>
    <recommendedName>
        <fullName evidence="2">PDZ domain-containing protein</fullName>
    </recommendedName>
</protein>
<dbReference type="PANTHER" id="PTHR31138">
    <property type="entry name" value="CHROMOSOME 19, WHOLE GENOME SHOTGUN SEQUENCE"/>
    <property type="match status" value="1"/>
</dbReference>
<feature type="domain" description="PDZ" evidence="2">
    <location>
        <begin position="914"/>
        <end position="1004"/>
    </location>
</feature>
<organism evidence="3 4">
    <name type="scientific">Stephanodiscus triporus</name>
    <dbReference type="NCBI Taxonomy" id="2934178"/>
    <lineage>
        <taxon>Eukaryota</taxon>
        <taxon>Sar</taxon>
        <taxon>Stramenopiles</taxon>
        <taxon>Ochrophyta</taxon>
        <taxon>Bacillariophyta</taxon>
        <taxon>Coscinodiscophyceae</taxon>
        <taxon>Thalassiosirophycidae</taxon>
        <taxon>Stephanodiscales</taxon>
        <taxon>Stephanodiscaceae</taxon>
        <taxon>Stephanodiscus</taxon>
    </lineage>
</organism>
<reference evidence="3 4" key="1">
    <citation type="submission" date="2024-10" db="EMBL/GenBank/DDBJ databases">
        <title>Updated reference genomes for cyclostephanoid diatoms.</title>
        <authorList>
            <person name="Roberts W.R."/>
            <person name="Alverson A.J."/>
        </authorList>
    </citation>
    <scope>NUCLEOTIDE SEQUENCE [LARGE SCALE GENOMIC DNA]</scope>
    <source>
        <strain evidence="3 4">AJA276-08</strain>
    </source>
</reference>
<gene>
    <name evidence="3" type="ORF">ACHAW5_007659</name>
</gene>
<accession>A0ABD3MVW8</accession>
<dbReference type="PROSITE" id="PS50106">
    <property type="entry name" value="PDZ"/>
    <property type="match status" value="1"/>
</dbReference>
<proteinExistence type="predicted"/>
<feature type="compositionally biased region" description="Acidic residues" evidence="1">
    <location>
        <begin position="92"/>
        <end position="105"/>
    </location>
</feature>
<dbReference type="PANTHER" id="PTHR31138:SF1">
    <property type="entry name" value="PDZ DOMAIN-CONTAINING PROTEIN"/>
    <property type="match status" value="1"/>
</dbReference>